<proteinExistence type="inferred from homology"/>
<sequence>MNAENQNGNAYELSDDLTLISEAKHNPEAFTGLYDKYLTNVYRYFVARVSHTQTAEDLTSQTFLQAFKAFERYEAKVNSFGPWLFTIAHNILVNNYRKVPTLPIAENFDIAGNDNPARDAELALARAKLTKMLNDLPERDREVVMLRNTDDLSFAQIGMVLNITEQAARTAHHRAVQKLIQMSSHKEGTTNVPTNQ</sequence>
<dbReference type="InterPro" id="IPR036388">
    <property type="entry name" value="WH-like_DNA-bd_sf"/>
</dbReference>
<dbReference type="InterPro" id="IPR007627">
    <property type="entry name" value="RNA_pol_sigma70_r2"/>
</dbReference>
<dbReference type="Gene3D" id="1.10.10.10">
    <property type="entry name" value="Winged helix-like DNA-binding domain superfamily/Winged helix DNA-binding domain"/>
    <property type="match status" value="1"/>
</dbReference>
<dbReference type="PANTHER" id="PTHR43133:SF52">
    <property type="entry name" value="ECF RNA POLYMERASE SIGMA FACTOR SIGL"/>
    <property type="match status" value="1"/>
</dbReference>
<evidence type="ECO:0000259" key="6">
    <source>
        <dbReference type="Pfam" id="PF04542"/>
    </source>
</evidence>
<dbReference type="SUPFAM" id="SSF88946">
    <property type="entry name" value="Sigma2 domain of RNA polymerase sigma factors"/>
    <property type="match status" value="1"/>
</dbReference>
<gene>
    <name evidence="8" type="ORF">A3J48_04055</name>
</gene>
<comment type="similarity">
    <text evidence="1">Belongs to the sigma-70 factor family. ECF subfamily.</text>
</comment>
<dbReference type="InterPro" id="IPR039425">
    <property type="entry name" value="RNA_pol_sigma-70-like"/>
</dbReference>
<feature type="domain" description="RNA polymerase sigma factor 70 region 4 type 2" evidence="7">
    <location>
        <begin position="127"/>
        <end position="179"/>
    </location>
</feature>
<protein>
    <recommendedName>
        <fullName evidence="10">RNA polymerase subunit sigma-24</fullName>
    </recommendedName>
</protein>
<evidence type="ECO:0000313" key="9">
    <source>
        <dbReference type="Proteomes" id="UP000176786"/>
    </source>
</evidence>
<dbReference type="GO" id="GO:0003677">
    <property type="term" value="F:DNA binding"/>
    <property type="evidence" value="ECO:0007669"/>
    <property type="project" value="UniProtKB-KW"/>
</dbReference>
<dbReference type="Pfam" id="PF08281">
    <property type="entry name" value="Sigma70_r4_2"/>
    <property type="match status" value="1"/>
</dbReference>
<keyword evidence="4" id="KW-0238">DNA-binding</keyword>
<dbReference type="InterPro" id="IPR014284">
    <property type="entry name" value="RNA_pol_sigma-70_dom"/>
</dbReference>
<name>A0A1F5P8S6_9BACT</name>
<dbReference type="CDD" id="cd06171">
    <property type="entry name" value="Sigma70_r4"/>
    <property type="match status" value="1"/>
</dbReference>
<dbReference type="Proteomes" id="UP000176786">
    <property type="component" value="Unassembled WGS sequence"/>
</dbReference>
<dbReference type="STRING" id="1817832.A3J48_04055"/>
<evidence type="ECO:0008006" key="10">
    <source>
        <dbReference type="Google" id="ProtNLM"/>
    </source>
</evidence>
<evidence type="ECO:0000256" key="2">
    <source>
        <dbReference type="ARBA" id="ARBA00023015"/>
    </source>
</evidence>
<evidence type="ECO:0000259" key="7">
    <source>
        <dbReference type="Pfam" id="PF08281"/>
    </source>
</evidence>
<dbReference type="GO" id="GO:0006352">
    <property type="term" value="P:DNA-templated transcription initiation"/>
    <property type="evidence" value="ECO:0007669"/>
    <property type="project" value="InterPro"/>
</dbReference>
<reference evidence="8 9" key="1">
    <citation type="journal article" date="2016" name="Nat. Commun.">
        <title>Thousands of microbial genomes shed light on interconnected biogeochemical processes in an aquifer system.</title>
        <authorList>
            <person name="Anantharaman K."/>
            <person name="Brown C.T."/>
            <person name="Hug L.A."/>
            <person name="Sharon I."/>
            <person name="Castelle C.J."/>
            <person name="Probst A.J."/>
            <person name="Thomas B.C."/>
            <person name="Singh A."/>
            <person name="Wilkins M.J."/>
            <person name="Karaoz U."/>
            <person name="Brodie E.L."/>
            <person name="Williams K.H."/>
            <person name="Hubbard S.S."/>
            <person name="Banfield J.F."/>
        </authorList>
    </citation>
    <scope>NUCLEOTIDE SEQUENCE [LARGE SCALE GENOMIC DNA]</scope>
</reference>
<evidence type="ECO:0000256" key="1">
    <source>
        <dbReference type="ARBA" id="ARBA00010641"/>
    </source>
</evidence>
<keyword evidence="3" id="KW-0731">Sigma factor</keyword>
<dbReference type="SUPFAM" id="SSF88659">
    <property type="entry name" value="Sigma3 and sigma4 domains of RNA polymerase sigma factors"/>
    <property type="match status" value="1"/>
</dbReference>
<evidence type="ECO:0000256" key="5">
    <source>
        <dbReference type="ARBA" id="ARBA00023163"/>
    </source>
</evidence>
<dbReference type="PANTHER" id="PTHR43133">
    <property type="entry name" value="RNA POLYMERASE ECF-TYPE SIGMA FACTO"/>
    <property type="match status" value="1"/>
</dbReference>
<organism evidence="8 9">
    <name type="scientific">Candidatus Doudnabacteria bacterium RIFCSPHIGHO2_02_FULL_46_11</name>
    <dbReference type="NCBI Taxonomy" id="1817832"/>
    <lineage>
        <taxon>Bacteria</taxon>
        <taxon>Candidatus Doudnaibacteriota</taxon>
    </lineage>
</organism>
<dbReference type="AlphaFoldDB" id="A0A1F5P8S6"/>
<keyword evidence="2" id="KW-0805">Transcription regulation</keyword>
<feature type="domain" description="RNA polymerase sigma-70 region 2" evidence="6">
    <location>
        <begin position="33"/>
        <end position="98"/>
    </location>
</feature>
<dbReference type="InterPro" id="IPR013325">
    <property type="entry name" value="RNA_pol_sigma_r2"/>
</dbReference>
<keyword evidence="5" id="KW-0804">Transcription</keyword>
<evidence type="ECO:0000256" key="4">
    <source>
        <dbReference type="ARBA" id="ARBA00023125"/>
    </source>
</evidence>
<dbReference type="InterPro" id="IPR013249">
    <property type="entry name" value="RNA_pol_sigma70_r4_t2"/>
</dbReference>
<accession>A0A1F5P8S6</accession>
<evidence type="ECO:0000256" key="3">
    <source>
        <dbReference type="ARBA" id="ARBA00023082"/>
    </source>
</evidence>
<dbReference type="Pfam" id="PF04542">
    <property type="entry name" value="Sigma70_r2"/>
    <property type="match status" value="1"/>
</dbReference>
<dbReference type="NCBIfam" id="TIGR02937">
    <property type="entry name" value="sigma70-ECF"/>
    <property type="match status" value="1"/>
</dbReference>
<dbReference type="EMBL" id="MFES01000014">
    <property type="protein sequence ID" value="OGE86060.1"/>
    <property type="molecule type" value="Genomic_DNA"/>
</dbReference>
<evidence type="ECO:0000313" key="8">
    <source>
        <dbReference type="EMBL" id="OGE86060.1"/>
    </source>
</evidence>
<dbReference type="GO" id="GO:0016987">
    <property type="term" value="F:sigma factor activity"/>
    <property type="evidence" value="ECO:0007669"/>
    <property type="project" value="UniProtKB-KW"/>
</dbReference>
<dbReference type="Gene3D" id="1.10.1740.10">
    <property type="match status" value="1"/>
</dbReference>
<dbReference type="InterPro" id="IPR013324">
    <property type="entry name" value="RNA_pol_sigma_r3/r4-like"/>
</dbReference>
<comment type="caution">
    <text evidence="8">The sequence shown here is derived from an EMBL/GenBank/DDBJ whole genome shotgun (WGS) entry which is preliminary data.</text>
</comment>